<feature type="region of interest" description="Disordered" evidence="1">
    <location>
        <begin position="238"/>
        <end position="284"/>
    </location>
</feature>
<evidence type="ECO:0000256" key="1">
    <source>
        <dbReference type="SAM" id="MobiDB-lite"/>
    </source>
</evidence>
<gene>
    <name evidence="2" type="ORF">B0H67DRAFT_648583</name>
</gene>
<feature type="region of interest" description="Disordered" evidence="1">
    <location>
        <begin position="149"/>
        <end position="177"/>
    </location>
</feature>
<protein>
    <submittedName>
        <fullName evidence="2">Uncharacterized protein</fullName>
    </submittedName>
</protein>
<feature type="compositionally biased region" description="Low complexity" evidence="1">
    <location>
        <begin position="309"/>
        <end position="319"/>
    </location>
</feature>
<dbReference type="AlphaFoldDB" id="A0AA40DPC0"/>
<keyword evidence="3" id="KW-1185">Reference proteome</keyword>
<feature type="compositionally biased region" description="Low complexity" evidence="1">
    <location>
        <begin position="405"/>
        <end position="414"/>
    </location>
</feature>
<evidence type="ECO:0000313" key="2">
    <source>
        <dbReference type="EMBL" id="KAK0708531.1"/>
    </source>
</evidence>
<comment type="caution">
    <text evidence="2">The sequence shown here is derived from an EMBL/GenBank/DDBJ whole genome shotgun (WGS) entry which is preliminary data.</text>
</comment>
<dbReference type="Proteomes" id="UP001172102">
    <property type="component" value="Unassembled WGS sequence"/>
</dbReference>
<feature type="compositionally biased region" description="Low complexity" evidence="1">
    <location>
        <begin position="67"/>
        <end position="77"/>
    </location>
</feature>
<dbReference type="EMBL" id="JAUKUA010000006">
    <property type="protein sequence ID" value="KAK0708531.1"/>
    <property type="molecule type" value="Genomic_DNA"/>
</dbReference>
<feature type="region of interest" description="Disordered" evidence="1">
    <location>
        <begin position="61"/>
        <end position="102"/>
    </location>
</feature>
<accession>A0AA40DPC0</accession>
<proteinExistence type="predicted"/>
<feature type="region of interest" description="Disordered" evidence="1">
    <location>
        <begin position="1"/>
        <end position="39"/>
    </location>
</feature>
<name>A0AA40DPC0_9PEZI</name>
<feature type="region of interest" description="Disordered" evidence="1">
    <location>
        <begin position="309"/>
        <end position="481"/>
    </location>
</feature>
<feature type="compositionally biased region" description="Basic residues" evidence="1">
    <location>
        <begin position="15"/>
        <end position="30"/>
    </location>
</feature>
<reference evidence="2" key="1">
    <citation type="submission" date="2023-06" db="EMBL/GenBank/DDBJ databases">
        <title>Genome-scale phylogeny and comparative genomics of the fungal order Sordariales.</title>
        <authorList>
            <consortium name="Lawrence Berkeley National Laboratory"/>
            <person name="Hensen N."/>
            <person name="Bonometti L."/>
            <person name="Westerberg I."/>
            <person name="Brannstrom I.O."/>
            <person name="Guillou S."/>
            <person name="Cros-Aarteil S."/>
            <person name="Calhoun S."/>
            <person name="Haridas S."/>
            <person name="Kuo A."/>
            <person name="Mondo S."/>
            <person name="Pangilinan J."/>
            <person name="Riley R."/>
            <person name="Labutti K."/>
            <person name="Andreopoulos B."/>
            <person name="Lipzen A."/>
            <person name="Chen C."/>
            <person name="Yanf M."/>
            <person name="Daum C."/>
            <person name="Ng V."/>
            <person name="Clum A."/>
            <person name="Steindorff A."/>
            <person name="Ohm R."/>
            <person name="Martin F."/>
            <person name="Silar P."/>
            <person name="Natvig D."/>
            <person name="Lalanne C."/>
            <person name="Gautier V."/>
            <person name="Ament-Velasquez S.L."/>
            <person name="Kruys A."/>
            <person name="Hutchinson M.I."/>
            <person name="Powell A.J."/>
            <person name="Barry K."/>
            <person name="Miller A.N."/>
            <person name="Grigoriev I.V."/>
            <person name="Debuchy R."/>
            <person name="Gladieux P."/>
            <person name="Thoren M.H."/>
            <person name="Johannesson H."/>
        </authorList>
    </citation>
    <scope>NUCLEOTIDE SEQUENCE</scope>
    <source>
        <strain evidence="2">SMH4607-1</strain>
    </source>
</reference>
<evidence type="ECO:0000313" key="3">
    <source>
        <dbReference type="Proteomes" id="UP001172102"/>
    </source>
</evidence>
<feature type="compositionally biased region" description="Basic and acidic residues" evidence="1">
    <location>
        <begin position="455"/>
        <end position="466"/>
    </location>
</feature>
<feature type="compositionally biased region" description="Gly residues" evidence="1">
    <location>
        <begin position="415"/>
        <end position="437"/>
    </location>
</feature>
<feature type="compositionally biased region" description="Low complexity" evidence="1">
    <location>
        <begin position="246"/>
        <end position="259"/>
    </location>
</feature>
<organism evidence="2 3">
    <name type="scientific">Lasiosphaeris hirsuta</name>
    <dbReference type="NCBI Taxonomy" id="260670"/>
    <lineage>
        <taxon>Eukaryota</taxon>
        <taxon>Fungi</taxon>
        <taxon>Dikarya</taxon>
        <taxon>Ascomycota</taxon>
        <taxon>Pezizomycotina</taxon>
        <taxon>Sordariomycetes</taxon>
        <taxon>Sordariomycetidae</taxon>
        <taxon>Sordariales</taxon>
        <taxon>Lasiosphaeriaceae</taxon>
        <taxon>Lasiosphaeris</taxon>
    </lineage>
</organism>
<sequence length="481" mass="51412">MPILKSRPSILKNIIRSRSKSPSRKVRKRQSGPSSHAIELDMIGEASVQFFEKAGDWFKNPYRRRTSSTSASRLRTPTPYPRREMRYAEDEEEEEERSLPPLPSFLGNYATFEDNGRVLVTRARSLRLEDDEKPGEMLPMPTSMLFPTCHNPKGKGKAAQPNPAGDDGDAASYNDAASVSASTSTSSWDHASAMADFENDNPVRLQCSDRRTVTIVPPSPEVAEPCVAHIEHPNGSVLYHTPVRGSSHSAISASPSSSSNDAEWVTPPQTRDPDPDTGETGSVIYDDGNLVNALLIINAPTQQPLLAQATASTPPASSPRQNITTHLQLDHPDPTAPPHHLNNTTPPYHTPPSGQRPPSLRPSPPATTSHHPSPAPPTPLAQTPPPPPAERTGLRALTTPPPPGTSSRSVSMPAGGSGSGSGAGAGASSGLVRGGVRGSSARKRSVREMISAMETQRREAHARAGREVPGTVKWKGKGIAM</sequence>
<feature type="compositionally biased region" description="Pro residues" evidence="1">
    <location>
        <begin position="373"/>
        <end position="389"/>
    </location>
</feature>